<reference evidence="2" key="1">
    <citation type="submission" date="2020-06" db="EMBL/GenBank/DDBJ databases">
        <title>Characterization of fructooligosaccharide metabolism and fructooligosaccharide-degrading enzymes in human commensal butyrate producers.</title>
        <authorList>
            <person name="Tanno H."/>
            <person name="Fujii T."/>
            <person name="Hirano K."/>
            <person name="Maeno S."/>
            <person name="Tonozuka T."/>
            <person name="Sakamoto M."/>
            <person name="Ohkuma M."/>
            <person name="Tochio T."/>
            <person name="Endo A."/>
        </authorList>
    </citation>
    <scope>NUCLEOTIDE SEQUENCE</scope>
    <source>
        <strain evidence="2">JCM 17466</strain>
    </source>
</reference>
<dbReference type="RefSeq" id="WP_201311014.1">
    <property type="nucleotide sequence ID" value="NZ_BLYI01000034.1"/>
</dbReference>
<dbReference type="AlphaFoldDB" id="A0A916Q929"/>
<evidence type="ECO:0000313" key="3">
    <source>
        <dbReference type="Proteomes" id="UP000613208"/>
    </source>
</evidence>
<feature type="transmembrane region" description="Helical" evidence="1">
    <location>
        <begin position="164"/>
        <end position="183"/>
    </location>
</feature>
<accession>A0A916Q929</accession>
<keyword evidence="1" id="KW-0812">Transmembrane</keyword>
<organism evidence="2 3">
    <name type="scientific">Anaerostipes butyraticus</name>
    <dbReference type="NCBI Taxonomy" id="645466"/>
    <lineage>
        <taxon>Bacteria</taxon>
        <taxon>Bacillati</taxon>
        <taxon>Bacillota</taxon>
        <taxon>Clostridia</taxon>
        <taxon>Lachnospirales</taxon>
        <taxon>Lachnospiraceae</taxon>
        <taxon>Anaerostipes</taxon>
    </lineage>
</organism>
<comment type="caution">
    <text evidence="2">The sequence shown here is derived from an EMBL/GenBank/DDBJ whole genome shotgun (WGS) entry which is preliminary data.</text>
</comment>
<protein>
    <submittedName>
        <fullName evidence="2">Nucleoside recognition protein</fullName>
    </submittedName>
</protein>
<feature type="transmembrane region" description="Helical" evidence="1">
    <location>
        <begin position="132"/>
        <end position="152"/>
    </location>
</feature>
<keyword evidence="3" id="KW-1185">Reference proteome</keyword>
<dbReference type="EMBL" id="BLYI01000034">
    <property type="protein sequence ID" value="GFO85306.1"/>
    <property type="molecule type" value="Genomic_DNA"/>
</dbReference>
<dbReference type="Proteomes" id="UP000613208">
    <property type="component" value="Unassembled WGS sequence"/>
</dbReference>
<name>A0A916Q929_9FIRM</name>
<keyword evidence="1" id="KW-0472">Membrane</keyword>
<keyword evidence="1" id="KW-1133">Transmembrane helix</keyword>
<sequence length="190" mass="20629">MINYIWSFLILIGLVVGSINGKIVSISDSILSSSKEAVELCILMFGVVGLWSGLMNVAVSLGITRRLQSMLDPFLSFLFPNLRSTKAREYISTNITANILGLGWASTPSGLKAMEELQKENPSPDTASGDMCSFLILNISSLQLIPVNIIAYRSQYGSVHPADIILPGIIATCCSTLAAIIFIKWKDQKT</sequence>
<gene>
    <name evidence="2" type="ORF">ANBU17_16530</name>
</gene>
<feature type="transmembrane region" description="Helical" evidence="1">
    <location>
        <begin position="37"/>
        <end position="63"/>
    </location>
</feature>
<proteinExistence type="predicted"/>
<evidence type="ECO:0000256" key="1">
    <source>
        <dbReference type="SAM" id="Phobius"/>
    </source>
</evidence>
<evidence type="ECO:0000313" key="2">
    <source>
        <dbReference type="EMBL" id="GFO85306.1"/>
    </source>
</evidence>